<dbReference type="AlphaFoldDB" id="A0A1H8JDI4"/>
<dbReference type="EMBL" id="FODF01000013">
    <property type="protein sequence ID" value="SEN78864.1"/>
    <property type="molecule type" value="Genomic_DNA"/>
</dbReference>
<dbReference type="Proteomes" id="UP000199512">
    <property type="component" value="Unassembled WGS sequence"/>
</dbReference>
<protein>
    <recommendedName>
        <fullName evidence="4">DUF1836 domain-containing protein</fullName>
    </recommendedName>
</protein>
<dbReference type="RefSeq" id="WP_180366755.1">
    <property type="nucleotide sequence ID" value="NZ_CAUWDX010000009.1"/>
</dbReference>
<dbReference type="PANTHER" id="PTHR40056">
    <property type="entry name" value="HYPOTHETICAL CYTOSOLIC PROTEIN"/>
    <property type="match status" value="1"/>
</dbReference>
<name>A0A1H8JDI4_9FIRM</name>
<dbReference type="InterPro" id="IPR014975">
    <property type="entry name" value="DUF1836"/>
</dbReference>
<proteinExistence type="predicted"/>
<evidence type="ECO:0008006" key="4">
    <source>
        <dbReference type="Google" id="ProtNLM"/>
    </source>
</evidence>
<gene>
    <name evidence="2" type="ORF">SAMN05216454_11319</name>
</gene>
<evidence type="ECO:0000313" key="2">
    <source>
        <dbReference type="EMBL" id="SEN78864.1"/>
    </source>
</evidence>
<dbReference type="Pfam" id="PF08876">
    <property type="entry name" value="DUF1836"/>
    <property type="match status" value="1"/>
</dbReference>
<dbReference type="PANTHER" id="PTHR40056:SF1">
    <property type="entry name" value="DUF1836 DOMAIN-CONTAINING PROTEIN"/>
    <property type="match status" value="1"/>
</dbReference>
<evidence type="ECO:0000256" key="1">
    <source>
        <dbReference type="SAM" id="MobiDB-lite"/>
    </source>
</evidence>
<feature type="region of interest" description="Disordered" evidence="1">
    <location>
        <begin position="116"/>
        <end position="138"/>
    </location>
</feature>
<dbReference type="STRING" id="215200.SAMN05216454_11319"/>
<organism evidence="2 3">
    <name type="scientific">Peptostreptococcus russellii</name>
    <dbReference type="NCBI Taxonomy" id="215200"/>
    <lineage>
        <taxon>Bacteria</taxon>
        <taxon>Bacillati</taxon>
        <taxon>Bacillota</taxon>
        <taxon>Clostridia</taxon>
        <taxon>Peptostreptococcales</taxon>
        <taxon>Peptostreptococcaceae</taxon>
        <taxon>Peptostreptococcus</taxon>
    </lineage>
</organism>
<keyword evidence="3" id="KW-1185">Reference proteome</keyword>
<accession>A0A1H8JDI4</accession>
<reference evidence="2 3" key="1">
    <citation type="submission" date="2016-10" db="EMBL/GenBank/DDBJ databases">
        <authorList>
            <person name="de Groot N.N."/>
        </authorList>
    </citation>
    <scope>NUCLEOTIDE SEQUENCE [LARGE SCALE GENOMIC DNA]</scope>
    <source>
        <strain evidence="2 3">Calf135</strain>
    </source>
</reference>
<evidence type="ECO:0000313" key="3">
    <source>
        <dbReference type="Proteomes" id="UP000199512"/>
    </source>
</evidence>
<sequence length="223" mass="25964">MYDIKEIIQELIERKDMESEEIPGIYLYMDQLLSLFEENFPYNYGEAKLTKTMINNYAKGGIIQPAYKKKYNKEHVLMILVTCMLKRELSLSEIKELVDESVEKVDNFNEKAVKKNKKSDKPVDKNSEKLEEDKESSLKLESISDKDSESIKLEIEEIYDRFINRKEVLGEIIDNNLDSVLKSLKEDKIVSNNNKLLDVMILCYCSNILSEAARAIIRSEKDD</sequence>